<accession>A0ACB6QSI0</accession>
<organism evidence="1 2">
    <name type="scientific">Lindgomyces ingoldianus</name>
    <dbReference type="NCBI Taxonomy" id="673940"/>
    <lineage>
        <taxon>Eukaryota</taxon>
        <taxon>Fungi</taxon>
        <taxon>Dikarya</taxon>
        <taxon>Ascomycota</taxon>
        <taxon>Pezizomycotina</taxon>
        <taxon>Dothideomycetes</taxon>
        <taxon>Pleosporomycetidae</taxon>
        <taxon>Pleosporales</taxon>
        <taxon>Lindgomycetaceae</taxon>
        <taxon>Lindgomyces</taxon>
    </lineage>
</organism>
<evidence type="ECO:0000313" key="2">
    <source>
        <dbReference type="Proteomes" id="UP000799755"/>
    </source>
</evidence>
<comment type="caution">
    <text evidence="1">The sequence shown here is derived from an EMBL/GenBank/DDBJ whole genome shotgun (WGS) entry which is preliminary data.</text>
</comment>
<keyword evidence="2" id="KW-1185">Reference proteome</keyword>
<gene>
    <name evidence="1" type="ORF">BDR25DRAFT_394424</name>
</gene>
<dbReference type="EMBL" id="MU003512">
    <property type="protein sequence ID" value="KAF2469480.1"/>
    <property type="molecule type" value="Genomic_DNA"/>
</dbReference>
<evidence type="ECO:0000313" key="1">
    <source>
        <dbReference type="EMBL" id="KAF2469480.1"/>
    </source>
</evidence>
<protein>
    <submittedName>
        <fullName evidence="1">Alpha/beta-hydrolase</fullName>
    </submittedName>
</protein>
<reference evidence="1" key="1">
    <citation type="journal article" date="2020" name="Stud. Mycol.">
        <title>101 Dothideomycetes genomes: a test case for predicting lifestyles and emergence of pathogens.</title>
        <authorList>
            <person name="Haridas S."/>
            <person name="Albert R."/>
            <person name="Binder M."/>
            <person name="Bloem J."/>
            <person name="Labutti K."/>
            <person name="Salamov A."/>
            <person name="Andreopoulos B."/>
            <person name="Baker S."/>
            <person name="Barry K."/>
            <person name="Bills G."/>
            <person name="Bluhm B."/>
            <person name="Cannon C."/>
            <person name="Castanera R."/>
            <person name="Culley D."/>
            <person name="Daum C."/>
            <person name="Ezra D."/>
            <person name="Gonzalez J."/>
            <person name="Henrissat B."/>
            <person name="Kuo A."/>
            <person name="Liang C."/>
            <person name="Lipzen A."/>
            <person name="Lutzoni F."/>
            <person name="Magnuson J."/>
            <person name="Mondo S."/>
            <person name="Nolan M."/>
            <person name="Ohm R."/>
            <person name="Pangilinan J."/>
            <person name="Park H.-J."/>
            <person name="Ramirez L."/>
            <person name="Alfaro M."/>
            <person name="Sun H."/>
            <person name="Tritt A."/>
            <person name="Yoshinaga Y."/>
            <person name="Zwiers L.-H."/>
            <person name="Turgeon B."/>
            <person name="Goodwin S."/>
            <person name="Spatafora J."/>
            <person name="Crous P."/>
            <person name="Grigoriev I."/>
        </authorList>
    </citation>
    <scope>NUCLEOTIDE SEQUENCE</scope>
    <source>
        <strain evidence="1">ATCC 200398</strain>
    </source>
</reference>
<dbReference type="Proteomes" id="UP000799755">
    <property type="component" value="Unassembled WGS sequence"/>
</dbReference>
<proteinExistence type="predicted"/>
<sequence length="711" mass="79407">MAPTPGILYVTMQPKSSLPIPQFHDWYNNEHGPGRLRLSFCQNGFRYRANDILAHSPASETRPEWMAIYDIEDMDWLTKDVYTKLRLPPVQSQRERDTMKQIKVDRRFYDFVEEVRGEGFKRMEDMENCAEGNVMVAVFLSLHPGDDKEKELARWYKEEHIPLLMKVPGWRRTRRFVTSNLEPEREKEFLALHEYAPVNGLGGPEFVAATSTKWNDEIYRSVVGEKRRRTYDLYYTFGPAPRDLSSLSTPETVAAESPDGLTKTIPASAVLTGYPAIESFVTTPDRVNIPYRLEGSSDPNAPVIVLVNSILVNIGIWDSFVPHLLKTTNYKYRILRYNTRGRTSVPTENKRPITVDVLASDIITLLNALRVPTATAVGVSLGGATALNAALKYPTRITAFVACDTNSVAPPGNPKAWGERIEVCETEGAKASSGEPIVGNQLAELTVRRWFTKESYASSAILPEIERVKNMVKENSLQGFKESVQALYQYDFRELMRGYQGKGAFVVGAGDGVLPKTMKEMAETLGTGVELKVVDGAGHLPMVERPEVVAEFVEVVTNQFVEIGIVAKGGEQGSESTLAFLEGMQVDVQPLFSNLDIGNPRSIRGKADRVFGAPLPFSECCSRCLEDIDSRDGAWKTFCALKLSVRRKLVHLDDGDTLTNHKKIREKIHKKSRRNMGEWGHFEAVMALGSDATDSALSSAFFTNRSKECAA</sequence>
<name>A0ACB6QSI0_9PLEO</name>